<dbReference type="Proteomes" id="UP001168537">
    <property type="component" value="Unassembled WGS sequence"/>
</dbReference>
<proteinExistence type="predicted"/>
<dbReference type="InterPro" id="IPR043519">
    <property type="entry name" value="NT_sf"/>
</dbReference>
<feature type="domain" description="Glutamate-ammonia ligase adenylyltransferase repeated" evidence="2">
    <location>
        <begin position="3"/>
        <end position="76"/>
    </location>
</feature>
<gene>
    <name evidence="3" type="ORF">QWY29_20625</name>
</gene>
<evidence type="ECO:0000313" key="3">
    <source>
        <dbReference type="EMBL" id="MDN4163774.1"/>
    </source>
</evidence>
<keyword evidence="4" id="KW-1185">Reference proteome</keyword>
<comment type="caution">
    <text evidence="3">The sequence shown here is derived from an EMBL/GenBank/DDBJ whole genome shotgun (WGS) entry which is preliminary data.</text>
</comment>
<dbReference type="RefSeq" id="WP_300963087.1">
    <property type="nucleotide sequence ID" value="NZ_JAUHJR010000233.1"/>
</dbReference>
<feature type="region of interest" description="Disordered" evidence="1">
    <location>
        <begin position="16"/>
        <end position="42"/>
    </location>
</feature>
<evidence type="ECO:0000256" key="1">
    <source>
        <dbReference type="SAM" id="MobiDB-lite"/>
    </source>
</evidence>
<feature type="non-terminal residue" evidence="3">
    <location>
        <position position="80"/>
    </location>
</feature>
<protein>
    <recommendedName>
        <fullName evidence="2">Glutamate-ammonia ligase adenylyltransferase repeated domain-containing protein</fullName>
    </recommendedName>
</protein>
<dbReference type="Gene3D" id="3.30.460.10">
    <property type="entry name" value="Beta Polymerase, domain 2"/>
    <property type="match status" value="1"/>
</dbReference>
<dbReference type="PANTHER" id="PTHR30621:SF0">
    <property type="entry name" value="BIFUNCTIONAL GLUTAMINE SYNTHETASE ADENYLYLTRANSFERASE_ADENYLYL-REMOVING ENZYME"/>
    <property type="match status" value="1"/>
</dbReference>
<dbReference type="Pfam" id="PF03710">
    <property type="entry name" value="GlnE"/>
    <property type="match status" value="1"/>
</dbReference>
<organism evidence="3 4">
    <name type="scientific">Nocardioides abyssi</name>
    <dbReference type="NCBI Taxonomy" id="3058370"/>
    <lineage>
        <taxon>Bacteria</taxon>
        <taxon>Bacillati</taxon>
        <taxon>Actinomycetota</taxon>
        <taxon>Actinomycetes</taxon>
        <taxon>Propionibacteriales</taxon>
        <taxon>Nocardioidaceae</taxon>
        <taxon>Nocardioides</taxon>
    </lineage>
</organism>
<name>A0ABT8F0B2_9ACTN</name>
<dbReference type="InterPro" id="IPR023057">
    <property type="entry name" value="GlnE"/>
</dbReference>
<dbReference type="PANTHER" id="PTHR30621">
    <property type="entry name" value="GLUTAMINE SYNTHETASE ADENYLYLTRANSFERASE"/>
    <property type="match status" value="1"/>
</dbReference>
<reference evidence="3" key="1">
    <citation type="submission" date="2023-06" db="EMBL/GenBank/DDBJ databases">
        <title>Draft genome sequence of Nocardioides sp. SOB72.</title>
        <authorList>
            <person name="Zhang G."/>
        </authorList>
    </citation>
    <scope>NUCLEOTIDE SEQUENCE</scope>
    <source>
        <strain evidence="3">SOB72</strain>
    </source>
</reference>
<feature type="non-terminal residue" evidence="3">
    <location>
        <position position="1"/>
    </location>
</feature>
<sequence length="80" mass="8580">ASSYAQAVANELRRLLGLPGGDPPLAVDADLRPEGKQGPRGRTIGSYAAYYAKWSKVWEAQALLRADAVVGDLDLRRRGG</sequence>
<dbReference type="SUPFAM" id="SSF81301">
    <property type="entry name" value="Nucleotidyltransferase"/>
    <property type="match status" value="1"/>
</dbReference>
<evidence type="ECO:0000259" key="2">
    <source>
        <dbReference type="Pfam" id="PF03710"/>
    </source>
</evidence>
<dbReference type="InterPro" id="IPR005190">
    <property type="entry name" value="GlnE_rpt_dom"/>
</dbReference>
<accession>A0ABT8F0B2</accession>
<dbReference type="EMBL" id="JAUHJR010000233">
    <property type="protein sequence ID" value="MDN4163774.1"/>
    <property type="molecule type" value="Genomic_DNA"/>
</dbReference>
<evidence type="ECO:0000313" key="4">
    <source>
        <dbReference type="Proteomes" id="UP001168537"/>
    </source>
</evidence>